<dbReference type="AlphaFoldDB" id="G7JZZ7"/>
<reference evidence="2" key="3">
    <citation type="submission" date="2015-04" db="UniProtKB">
        <authorList>
            <consortium name="EnsemblPlants"/>
        </authorList>
    </citation>
    <scope>IDENTIFICATION</scope>
    <source>
        <strain evidence="2">cv. Jemalong A17</strain>
    </source>
</reference>
<evidence type="ECO:0000313" key="3">
    <source>
        <dbReference type="Proteomes" id="UP000002051"/>
    </source>
</evidence>
<organism evidence="1 3">
    <name type="scientific">Medicago truncatula</name>
    <name type="common">Barrel medic</name>
    <name type="synonym">Medicago tribuloides</name>
    <dbReference type="NCBI Taxonomy" id="3880"/>
    <lineage>
        <taxon>Eukaryota</taxon>
        <taxon>Viridiplantae</taxon>
        <taxon>Streptophyta</taxon>
        <taxon>Embryophyta</taxon>
        <taxon>Tracheophyta</taxon>
        <taxon>Spermatophyta</taxon>
        <taxon>Magnoliopsida</taxon>
        <taxon>eudicotyledons</taxon>
        <taxon>Gunneridae</taxon>
        <taxon>Pentapetalae</taxon>
        <taxon>rosids</taxon>
        <taxon>fabids</taxon>
        <taxon>Fabales</taxon>
        <taxon>Fabaceae</taxon>
        <taxon>Papilionoideae</taxon>
        <taxon>50 kb inversion clade</taxon>
        <taxon>NPAAA clade</taxon>
        <taxon>Hologalegina</taxon>
        <taxon>IRL clade</taxon>
        <taxon>Trifolieae</taxon>
        <taxon>Medicago</taxon>
    </lineage>
</organism>
<dbReference type="EMBL" id="CM001221">
    <property type="protein sequence ID" value="AES95264.2"/>
    <property type="molecule type" value="Genomic_DNA"/>
</dbReference>
<accession>G7JZZ7</accession>
<protein>
    <submittedName>
        <fullName evidence="1 2">Uncharacterized protein</fullName>
    </submittedName>
</protein>
<evidence type="ECO:0000313" key="2">
    <source>
        <dbReference type="EnsemblPlants" id="AES95264"/>
    </source>
</evidence>
<dbReference type="PaxDb" id="3880-AES95264"/>
<gene>
    <name evidence="1" type="ordered locus">MTR_5g023590</name>
</gene>
<evidence type="ECO:0000313" key="1">
    <source>
        <dbReference type="EMBL" id="AES95264.2"/>
    </source>
</evidence>
<accession>A0A0C3XE29</accession>
<dbReference type="Proteomes" id="UP000002051">
    <property type="component" value="Chromosome 5"/>
</dbReference>
<proteinExistence type="predicted"/>
<dbReference type="HOGENOM" id="CLU_1565212_0_0_1"/>
<reference evidence="1 3" key="2">
    <citation type="journal article" date="2014" name="BMC Genomics">
        <title>An improved genome release (version Mt4.0) for the model legume Medicago truncatula.</title>
        <authorList>
            <person name="Tang H."/>
            <person name="Krishnakumar V."/>
            <person name="Bidwell S."/>
            <person name="Rosen B."/>
            <person name="Chan A."/>
            <person name="Zhou S."/>
            <person name="Gentzbittel L."/>
            <person name="Childs K.L."/>
            <person name="Yandell M."/>
            <person name="Gundlach H."/>
            <person name="Mayer K.F."/>
            <person name="Schwartz D.C."/>
            <person name="Town C.D."/>
        </authorList>
    </citation>
    <scope>GENOME REANNOTATION</scope>
    <source>
        <strain evidence="2 3">cv. Jemalong A17</strain>
    </source>
</reference>
<reference evidence="1 3" key="1">
    <citation type="journal article" date="2011" name="Nature">
        <title>The Medicago genome provides insight into the evolution of rhizobial symbioses.</title>
        <authorList>
            <person name="Young N.D."/>
            <person name="Debelle F."/>
            <person name="Oldroyd G.E."/>
            <person name="Geurts R."/>
            <person name="Cannon S.B."/>
            <person name="Udvardi M.K."/>
            <person name="Benedito V.A."/>
            <person name="Mayer K.F."/>
            <person name="Gouzy J."/>
            <person name="Schoof H."/>
            <person name="Van de Peer Y."/>
            <person name="Proost S."/>
            <person name="Cook D.R."/>
            <person name="Meyers B.C."/>
            <person name="Spannagl M."/>
            <person name="Cheung F."/>
            <person name="De Mita S."/>
            <person name="Krishnakumar V."/>
            <person name="Gundlach H."/>
            <person name="Zhou S."/>
            <person name="Mudge J."/>
            <person name="Bharti A.K."/>
            <person name="Murray J.D."/>
            <person name="Naoumkina M.A."/>
            <person name="Rosen B."/>
            <person name="Silverstein K.A."/>
            <person name="Tang H."/>
            <person name="Rombauts S."/>
            <person name="Zhao P.X."/>
            <person name="Zhou P."/>
            <person name="Barbe V."/>
            <person name="Bardou P."/>
            <person name="Bechner M."/>
            <person name="Bellec A."/>
            <person name="Berger A."/>
            <person name="Berges H."/>
            <person name="Bidwell S."/>
            <person name="Bisseling T."/>
            <person name="Choisne N."/>
            <person name="Couloux A."/>
            <person name="Denny R."/>
            <person name="Deshpande S."/>
            <person name="Dai X."/>
            <person name="Doyle J.J."/>
            <person name="Dudez A.M."/>
            <person name="Farmer A.D."/>
            <person name="Fouteau S."/>
            <person name="Franken C."/>
            <person name="Gibelin C."/>
            <person name="Gish J."/>
            <person name="Goldstein S."/>
            <person name="Gonzalez A.J."/>
            <person name="Green P.J."/>
            <person name="Hallab A."/>
            <person name="Hartog M."/>
            <person name="Hua A."/>
            <person name="Humphray S.J."/>
            <person name="Jeong D.H."/>
            <person name="Jing Y."/>
            <person name="Jocker A."/>
            <person name="Kenton S.M."/>
            <person name="Kim D.J."/>
            <person name="Klee K."/>
            <person name="Lai H."/>
            <person name="Lang C."/>
            <person name="Lin S."/>
            <person name="Macmil S.L."/>
            <person name="Magdelenat G."/>
            <person name="Matthews L."/>
            <person name="McCorrison J."/>
            <person name="Monaghan E.L."/>
            <person name="Mun J.H."/>
            <person name="Najar F.Z."/>
            <person name="Nicholson C."/>
            <person name="Noirot C."/>
            <person name="O'Bleness M."/>
            <person name="Paule C.R."/>
            <person name="Poulain J."/>
            <person name="Prion F."/>
            <person name="Qin B."/>
            <person name="Qu C."/>
            <person name="Retzel E.F."/>
            <person name="Riddle C."/>
            <person name="Sallet E."/>
            <person name="Samain S."/>
            <person name="Samson N."/>
            <person name="Sanders I."/>
            <person name="Saurat O."/>
            <person name="Scarpelli C."/>
            <person name="Schiex T."/>
            <person name="Segurens B."/>
            <person name="Severin A.J."/>
            <person name="Sherrier D.J."/>
            <person name="Shi R."/>
            <person name="Sims S."/>
            <person name="Singer S.R."/>
            <person name="Sinharoy S."/>
            <person name="Sterck L."/>
            <person name="Viollet A."/>
            <person name="Wang B.B."/>
            <person name="Wang K."/>
            <person name="Wang M."/>
            <person name="Wang X."/>
            <person name="Warfsmann J."/>
            <person name="Weissenbach J."/>
            <person name="White D.D."/>
            <person name="White J.D."/>
            <person name="Wiley G.B."/>
            <person name="Wincker P."/>
            <person name="Xing Y."/>
            <person name="Yang L."/>
            <person name="Yao Z."/>
            <person name="Ying F."/>
            <person name="Zhai J."/>
            <person name="Zhou L."/>
            <person name="Zuber A."/>
            <person name="Denarie J."/>
            <person name="Dixon R.A."/>
            <person name="May G.D."/>
            <person name="Schwartz D.C."/>
            <person name="Rogers J."/>
            <person name="Quetier F."/>
            <person name="Town C.D."/>
            <person name="Roe B.A."/>
        </authorList>
    </citation>
    <scope>NUCLEOTIDE SEQUENCE [LARGE SCALE GENOMIC DNA]</scope>
    <source>
        <strain evidence="1">A17</strain>
        <strain evidence="2 3">cv. Jemalong A17</strain>
    </source>
</reference>
<keyword evidence="3" id="KW-1185">Reference proteome</keyword>
<dbReference type="EnsemblPlants" id="AES95264">
    <property type="protein sequence ID" value="AES95264"/>
    <property type="gene ID" value="MTR_5g023590"/>
</dbReference>
<sequence>MIYFLMQNDLDCMQMPDTIWLHIQAAMPVIFASMRSSFSCSLHLYQFIYFKPAVQLLALTPVVQLPFVGIRLYQGLSSNTMVKLKHKKLEAFYNRKLPEEDANCIASTSNLEKNPSGDQTVQPDEQPCKIQRVIVENFDVNCLERDPGKCLQIWEYPVNQRDVAEKYPLNG</sequence>
<name>G7JZZ7_MEDTR</name>